<reference evidence="3" key="1">
    <citation type="submission" date="2022-11" db="UniProtKB">
        <authorList>
            <consortium name="WormBaseParasite"/>
        </authorList>
    </citation>
    <scope>IDENTIFICATION</scope>
</reference>
<dbReference type="InterPro" id="IPR058240">
    <property type="entry name" value="rSAM_sf"/>
</dbReference>
<dbReference type="WBParaSite" id="PSU_v2.g17635.t1">
    <property type="protein sequence ID" value="PSU_v2.g17635.t1"/>
    <property type="gene ID" value="PSU_v2.g17635"/>
</dbReference>
<evidence type="ECO:0000259" key="1">
    <source>
        <dbReference type="PROSITE" id="PS51918"/>
    </source>
</evidence>
<dbReference type="AlphaFoldDB" id="A0A914YBQ7"/>
<dbReference type="GO" id="GO:0051539">
    <property type="term" value="F:4 iron, 4 sulfur cluster binding"/>
    <property type="evidence" value="ECO:0007669"/>
    <property type="project" value="TreeGrafter"/>
</dbReference>
<sequence length="124" mass="13854">MEGCSKYCSFCVVPYTRGPEVSRPFDDVLMEVADLADQGVREVTLLGQNVNAYRGPTDVAGEIADFAMLLEYVHEIPGIERIRYTTSHPKEMTSRLIAAHGNLPKLVPFCTCPYRPAATVFWLQ</sequence>
<dbReference type="SUPFAM" id="SSF102114">
    <property type="entry name" value="Radical SAM enzymes"/>
    <property type="match status" value="1"/>
</dbReference>
<dbReference type="PANTHER" id="PTHR43020">
    <property type="entry name" value="CDK5 REGULATORY SUBUNIT-ASSOCIATED PROTEIN 1"/>
    <property type="match status" value="1"/>
</dbReference>
<dbReference type="PANTHER" id="PTHR43020:SF2">
    <property type="entry name" value="MITOCHONDRIAL TRNA METHYLTHIOTRANSFERASE CDK5RAP1"/>
    <property type="match status" value="1"/>
</dbReference>
<organism evidence="2 3">
    <name type="scientific">Panagrolaimus superbus</name>
    <dbReference type="NCBI Taxonomy" id="310955"/>
    <lineage>
        <taxon>Eukaryota</taxon>
        <taxon>Metazoa</taxon>
        <taxon>Ecdysozoa</taxon>
        <taxon>Nematoda</taxon>
        <taxon>Chromadorea</taxon>
        <taxon>Rhabditida</taxon>
        <taxon>Tylenchina</taxon>
        <taxon>Panagrolaimomorpha</taxon>
        <taxon>Panagrolaimoidea</taxon>
        <taxon>Panagrolaimidae</taxon>
        <taxon>Panagrolaimus</taxon>
    </lineage>
</organism>
<dbReference type="Gene3D" id="3.80.30.20">
    <property type="entry name" value="tm_1862 like domain"/>
    <property type="match status" value="1"/>
</dbReference>
<dbReference type="Pfam" id="PF04055">
    <property type="entry name" value="Radical_SAM"/>
    <property type="match status" value="1"/>
</dbReference>
<dbReference type="InterPro" id="IPR007197">
    <property type="entry name" value="rSAM"/>
</dbReference>
<name>A0A914YBQ7_9BILA</name>
<proteinExistence type="predicted"/>
<dbReference type="GO" id="GO:0035597">
    <property type="term" value="F:tRNA-2-methylthio-N(6)-dimethylallyladenosine(37) synthase activity"/>
    <property type="evidence" value="ECO:0007669"/>
    <property type="project" value="TreeGrafter"/>
</dbReference>
<dbReference type="InterPro" id="IPR023404">
    <property type="entry name" value="rSAM_horseshoe"/>
</dbReference>
<dbReference type="SFLD" id="SFLDS00029">
    <property type="entry name" value="Radical_SAM"/>
    <property type="match status" value="1"/>
</dbReference>
<dbReference type="Proteomes" id="UP000887577">
    <property type="component" value="Unplaced"/>
</dbReference>
<dbReference type="GO" id="GO:0005829">
    <property type="term" value="C:cytosol"/>
    <property type="evidence" value="ECO:0007669"/>
    <property type="project" value="TreeGrafter"/>
</dbReference>
<protein>
    <submittedName>
        <fullName evidence="3">Radical SAM core domain-containing protein</fullName>
    </submittedName>
</protein>
<dbReference type="PROSITE" id="PS51918">
    <property type="entry name" value="RADICAL_SAM"/>
    <property type="match status" value="1"/>
</dbReference>
<accession>A0A914YBQ7</accession>
<evidence type="ECO:0000313" key="3">
    <source>
        <dbReference type="WBParaSite" id="PSU_v2.g17635.t1"/>
    </source>
</evidence>
<feature type="domain" description="Radical SAM core" evidence="1">
    <location>
        <begin position="1"/>
        <end position="124"/>
    </location>
</feature>
<evidence type="ECO:0000313" key="2">
    <source>
        <dbReference type="Proteomes" id="UP000887577"/>
    </source>
</evidence>
<keyword evidence="2" id="KW-1185">Reference proteome</keyword>